<keyword evidence="3" id="KW-1185">Reference proteome</keyword>
<proteinExistence type="predicted"/>
<dbReference type="OrthoDB" id="3936150at2759"/>
<evidence type="ECO:0000313" key="2">
    <source>
        <dbReference type="EMBL" id="CAG9772632.1"/>
    </source>
</evidence>
<dbReference type="Proteomes" id="UP001152799">
    <property type="component" value="Chromosome 8"/>
</dbReference>
<keyword evidence="1" id="KW-0472">Membrane</keyword>
<keyword evidence="1" id="KW-1133">Transmembrane helix</keyword>
<gene>
    <name evidence="2" type="ORF">CEUTPL_LOCUS13038</name>
</gene>
<feature type="transmembrane region" description="Helical" evidence="1">
    <location>
        <begin position="12"/>
        <end position="33"/>
    </location>
</feature>
<dbReference type="EMBL" id="OU892284">
    <property type="protein sequence ID" value="CAG9772632.1"/>
    <property type="molecule type" value="Genomic_DNA"/>
</dbReference>
<evidence type="ECO:0000256" key="1">
    <source>
        <dbReference type="SAM" id="Phobius"/>
    </source>
</evidence>
<protein>
    <submittedName>
        <fullName evidence="2">Uncharacterized protein</fullName>
    </submittedName>
</protein>
<reference evidence="2" key="1">
    <citation type="submission" date="2022-01" db="EMBL/GenBank/DDBJ databases">
        <authorList>
            <person name="King R."/>
        </authorList>
    </citation>
    <scope>NUCLEOTIDE SEQUENCE</scope>
</reference>
<accession>A0A9N9MX20</accession>
<sequence>MKSMFQQPLLTVTALTCIIMFANMFGMFGLGLWPPEIFVRFDQFKKLYPNATPSISEYFNFSPIKKRYLRSYL</sequence>
<organism evidence="2 3">
    <name type="scientific">Ceutorhynchus assimilis</name>
    <name type="common">cabbage seed weevil</name>
    <dbReference type="NCBI Taxonomy" id="467358"/>
    <lineage>
        <taxon>Eukaryota</taxon>
        <taxon>Metazoa</taxon>
        <taxon>Ecdysozoa</taxon>
        <taxon>Arthropoda</taxon>
        <taxon>Hexapoda</taxon>
        <taxon>Insecta</taxon>
        <taxon>Pterygota</taxon>
        <taxon>Neoptera</taxon>
        <taxon>Endopterygota</taxon>
        <taxon>Coleoptera</taxon>
        <taxon>Polyphaga</taxon>
        <taxon>Cucujiformia</taxon>
        <taxon>Curculionidae</taxon>
        <taxon>Ceutorhynchinae</taxon>
        <taxon>Ceutorhynchus</taxon>
    </lineage>
</organism>
<keyword evidence="1" id="KW-0812">Transmembrane</keyword>
<evidence type="ECO:0000313" key="3">
    <source>
        <dbReference type="Proteomes" id="UP001152799"/>
    </source>
</evidence>
<name>A0A9N9MX20_9CUCU</name>
<dbReference type="AlphaFoldDB" id="A0A9N9MX20"/>